<proteinExistence type="predicted"/>
<protein>
    <submittedName>
        <fullName evidence="1">Transposase</fullName>
    </submittedName>
</protein>
<dbReference type="NCBIfam" id="NF033819">
    <property type="entry name" value="IS66_TnpB"/>
    <property type="match status" value="1"/>
</dbReference>
<dbReference type="RefSeq" id="WP_044248656.1">
    <property type="nucleotide sequence ID" value="NZ_ASRX01000071.1"/>
</dbReference>
<name>A0A017SXV8_9BACT</name>
<comment type="caution">
    <text evidence="1">The sequence shown here is derived from an EMBL/GenBank/DDBJ whole genome shotgun (WGS) entry which is preliminary data.</text>
</comment>
<sequence length="124" mass="13845">MMMLPPSVRVYVAAEPTDLRKGFDGLSAQVMARFQADPRTGHLFVFLNRRADQVRILFWDRTGYCIVAKRLAQGRFHLGRKLSAGATHVEVEAAELALMLEGLDLSAAVQRKRWRLPAGGKHSA</sequence>
<keyword evidence="2" id="KW-1185">Reference proteome</keyword>
<dbReference type="eggNOG" id="COG3436">
    <property type="taxonomic scope" value="Bacteria"/>
</dbReference>
<evidence type="ECO:0000313" key="2">
    <source>
        <dbReference type="Proteomes" id="UP000019678"/>
    </source>
</evidence>
<organism evidence="1 2">
    <name type="scientific">Chondromyces apiculatus DSM 436</name>
    <dbReference type="NCBI Taxonomy" id="1192034"/>
    <lineage>
        <taxon>Bacteria</taxon>
        <taxon>Pseudomonadati</taxon>
        <taxon>Myxococcota</taxon>
        <taxon>Polyangia</taxon>
        <taxon>Polyangiales</taxon>
        <taxon>Polyangiaceae</taxon>
        <taxon>Chondromyces</taxon>
    </lineage>
</organism>
<dbReference type="EMBL" id="ASRX01000071">
    <property type="protein sequence ID" value="EYF01808.1"/>
    <property type="molecule type" value="Genomic_DNA"/>
</dbReference>
<dbReference type="InterPro" id="IPR008878">
    <property type="entry name" value="Transposase_IS66_Orf2"/>
</dbReference>
<dbReference type="Pfam" id="PF05717">
    <property type="entry name" value="TnpB_IS66"/>
    <property type="match status" value="1"/>
</dbReference>
<dbReference type="AlphaFoldDB" id="A0A017SXV8"/>
<dbReference type="STRING" id="1192034.CAP_7761"/>
<dbReference type="Proteomes" id="UP000019678">
    <property type="component" value="Unassembled WGS sequence"/>
</dbReference>
<dbReference type="OrthoDB" id="9801450at2"/>
<dbReference type="PANTHER" id="PTHR36455">
    <property type="match status" value="1"/>
</dbReference>
<evidence type="ECO:0000313" key="1">
    <source>
        <dbReference type="EMBL" id="EYF01808.1"/>
    </source>
</evidence>
<accession>A0A017SXV8</accession>
<dbReference type="PANTHER" id="PTHR36455:SF1">
    <property type="entry name" value="BLR8292 PROTEIN"/>
    <property type="match status" value="1"/>
</dbReference>
<gene>
    <name evidence="1" type="ORF">CAP_7761</name>
</gene>
<reference evidence="1 2" key="1">
    <citation type="submission" date="2013-05" db="EMBL/GenBank/DDBJ databases">
        <title>Genome assembly of Chondromyces apiculatus DSM 436.</title>
        <authorList>
            <person name="Sharma G."/>
            <person name="Khatri I."/>
            <person name="Kaur C."/>
            <person name="Mayilraj S."/>
            <person name="Subramanian S."/>
        </authorList>
    </citation>
    <scope>NUCLEOTIDE SEQUENCE [LARGE SCALE GENOMIC DNA]</scope>
    <source>
        <strain evidence="1 2">DSM 436</strain>
    </source>
</reference>